<accession>A0A8B8BMP4</accession>
<keyword evidence="3" id="KW-0175">Coiled coil</keyword>
<sequence>MAIPSTSKCVLVLCLLNYTVSLVASDERKDAPNDACLEYIRALRQELQILRQELRIQGKRIERFEKELAKTSHHSRDSRSPKKNHFSTKRVEYKDEIHLEHNVSRKYENYTNSSFRTRFPRQPKSMFNNVNTHLDRITRFKRDRRLQISFYANTVRPRFNLGVHQTLIFGNVITNDGNCYRPSSGHFRPSRSGVYVFHVQILQCHSQHTFRTELVVEGVVKAGHYTGDSTHCSNGGGMAIVHVNTWDSVWVRVRTSTGANDIAWESSFSGFLLYPR</sequence>
<comment type="subcellular location">
    <subcellularLocation>
        <location evidence="1">Secreted</location>
    </subcellularLocation>
</comment>
<organism evidence="7 8">
    <name type="scientific">Crassostrea virginica</name>
    <name type="common">Eastern oyster</name>
    <dbReference type="NCBI Taxonomy" id="6565"/>
    <lineage>
        <taxon>Eukaryota</taxon>
        <taxon>Metazoa</taxon>
        <taxon>Spiralia</taxon>
        <taxon>Lophotrochozoa</taxon>
        <taxon>Mollusca</taxon>
        <taxon>Bivalvia</taxon>
        <taxon>Autobranchia</taxon>
        <taxon>Pteriomorphia</taxon>
        <taxon>Ostreida</taxon>
        <taxon>Ostreoidea</taxon>
        <taxon>Ostreidae</taxon>
        <taxon>Crassostrea</taxon>
    </lineage>
</organism>
<protein>
    <submittedName>
        <fullName evidence="8">Uncharacterized protein LOC111111460</fullName>
    </submittedName>
</protein>
<evidence type="ECO:0000313" key="7">
    <source>
        <dbReference type="Proteomes" id="UP000694844"/>
    </source>
</evidence>
<dbReference type="InterPro" id="IPR001073">
    <property type="entry name" value="C1q_dom"/>
</dbReference>
<dbReference type="SMART" id="SM00110">
    <property type="entry name" value="C1Q"/>
    <property type="match status" value="1"/>
</dbReference>
<dbReference type="InterPro" id="IPR050392">
    <property type="entry name" value="Collagen/C1q_domain"/>
</dbReference>
<feature type="domain" description="C1q" evidence="6">
    <location>
        <begin position="143"/>
        <end position="276"/>
    </location>
</feature>
<dbReference type="PANTHER" id="PTHR15427">
    <property type="entry name" value="EMILIN ELASTIN MICROFIBRIL INTERFACE-LOCATED PROTEIN ELASTIN MICROFIBRIL INTERFACER"/>
    <property type="match status" value="1"/>
</dbReference>
<dbReference type="RefSeq" id="XP_022304196.1">
    <property type="nucleotide sequence ID" value="XM_022448488.1"/>
</dbReference>
<dbReference type="Proteomes" id="UP000694844">
    <property type="component" value="Chromosome 1"/>
</dbReference>
<feature type="region of interest" description="Disordered" evidence="4">
    <location>
        <begin position="67"/>
        <end position="87"/>
    </location>
</feature>
<name>A0A8B8BMP4_CRAVI</name>
<keyword evidence="7" id="KW-1185">Reference proteome</keyword>
<dbReference type="Gene3D" id="2.60.120.40">
    <property type="match status" value="1"/>
</dbReference>
<dbReference type="PROSITE" id="PS50871">
    <property type="entry name" value="C1Q"/>
    <property type="match status" value="1"/>
</dbReference>
<evidence type="ECO:0000256" key="4">
    <source>
        <dbReference type="SAM" id="MobiDB-lite"/>
    </source>
</evidence>
<feature type="signal peptide" evidence="5">
    <location>
        <begin position="1"/>
        <end position="25"/>
    </location>
</feature>
<evidence type="ECO:0000256" key="3">
    <source>
        <dbReference type="SAM" id="Coils"/>
    </source>
</evidence>
<keyword evidence="2" id="KW-0964">Secreted</keyword>
<evidence type="ECO:0000256" key="2">
    <source>
        <dbReference type="ARBA" id="ARBA00022525"/>
    </source>
</evidence>
<feature type="compositionally biased region" description="Basic and acidic residues" evidence="4">
    <location>
        <begin position="67"/>
        <end position="80"/>
    </location>
</feature>
<gene>
    <name evidence="8" type="primary">LOC111111460</name>
</gene>
<evidence type="ECO:0000313" key="8">
    <source>
        <dbReference type="RefSeq" id="XP_022304196.1"/>
    </source>
</evidence>
<dbReference type="PANTHER" id="PTHR15427:SF33">
    <property type="entry name" value="COLLAGEN IV NC1 DOMAIN-CONTAINING PROTEIN"/>
    <property type="match status" value="1"/>
</dbReference>
<evidence type="ECO:0000259" key="6">
    <source>
        <dbReference type="PROSITE" id="PS50871"/>
    </source>
</evidence>
<dbReference type="InterPro" id="IPR008983">
    <property type="entry name" value="Tumour_necrosis_fac-like_dom"/>
</dbReference>
<dbReference type="OrthoDB" id="6052633at2759"/>
<keyword evidence="5" id="KW-0732">Signal</keyword>
<evidence type="ECO:0000256" key="1">
    <source>
        <dbReference type="ARBA" id="ARBA00004613"/>
    </source>
</evidence>
<dbReference type="PRINTS" id="PR00007">
    <property type="entry name" value="COMPLEMNTC1Q"/>
</dbReference>
<evidence type="ECO:0000256" key="5">
    <source>
        <dbReference type="SAM" id="SignalP"/>
    </source>
</evidence>
<reference evidence="7" key="1">
    <citation type="submission" date="2024-06" db="UniProtKB">
        <authorList>
            <consortium name="RefSeq"/>
        </authorList>
    </citation>
    <scope>NUCLEOTIDE SEQUENCE [LARGE SCALE GENOMIC DNA]</scope>
</reference>
<dbReference type="GO" id="GO:0005581">
    <property type="term" value="C:collagen trimer"/>
    <property type="evidence" value="ECO:0007669"/>
    <property type="project" value="UniProtKB-KW"/>
</dbReference>
<dbReference type="Pfam" id="PF00386">
    <property type="entry name" value="C1q"/>
    <property type="match status" value="1"/>
</dbReference>
<proteinExistence type="predicted"/>
<dbReference type="GeneID" id="111111460"/>
<feature type="chain" id="PRO_5034359758" evidence="5">
    <location>
        <begin position="26"/>
        <end position="276"/>
    </location>
</feature>
<dbReference type="SUPFAM" id="SSF49842">
    <property type="entry name" value="TNF-like"/>
    <property type="match status" value="1"/>
</dbReference>
<dbReference type="KEGG" id="cvn:111111460"/>
<dbReference type="AlphaFoldDB" id="A0A8B8BMP4"/>
<reference evidence="8" key="2">
    <citation type="submission" date="2025-08" db="UniProtKB">
        <authorList>
            <consortium name="RefSeq"/>
        </authorList>
    </citation>
    <scope>IDENTIFICATION</scope>
    <source>
        <tissue evidence="8">Whole sample</tissue>
    </source>
</reference>
<feature type="coiled-coil region" evidence="3">
    <location>
        <begin position="33"/>
        <end position="67"/>
    </location>
</feature>